<feature type="domain" description="CRAL-TRIO" evidence="1">
    <location>
        <begin position="163"/>
        <end position="258"/>
    </location>
</feature>
<dbReference type="AlphaFoldDB" id="A0A8J2QDG1"/>
<dbReference type="SUPFAM" id="SSF46938">
    <property type="entry name" value="CRAL/TRIO N-terminal domain"/>
    <property type="match status" value="1"/>
</dbReference>
<dbReference type="PRINTS" id="PR00180">
    <property type="entry name" value="CRETINALDHBP"/>
</dbReference>
<dbReference type="SMART" id="SM00516">
    <property type="entry name" value="SEC14"/>
    <property type="match status" value="1"/>
</dbReference>
<dbReference type="InterPro" id="IPR036273">
    <property type="entry name" value="CRAL/TRIO_N_dom_sf"/>
</dbReference>
<dbReference type="GO" id="GO:0016020">
    <property type="term" value="C:membrane"/>
    <property type="evidence" value="ECO:0007669"/>
    <property type="project" value="TreeGrafter"/>
</dbReference>
<dbReference type="SUPFAM" id="SSF52087">
    <property type="entry name" value="CRAL/TRIO domain"/>
    <property type="match status" value="1"/>
</dbReference>
<dbReference type="CDD" id="cd00170">
    <property type="entry name" value="SEC14"/>
    <property type="match status" value="1"/>
</dbReference>
<keyword evidence="3" id="KW-1185">Reference proteome</keyword>
<dbReference type="PANTHER" id="PTHR10174">
    <property type="entry name" value="ALPHA-TOCOPHEROL TRANSFER PROTEIN-RELATED"/>
    <property type="match status" value="1"/>
</dbReference>
<sequence>MHIKDQHPLYPCSESDKQEIRRELGMKESILQEDIDAILDWFNKQAHLVHAPIERDHIEKLLIATKGSREKTKRRIDNFYKYRSQAPELVFSRREVLTNPLYNAWSFYHQAAMFELYDKKRISIFKITDPDPSNFDADVIFRNTIMLGDLRLKFDYMLGEIWIMDLENVSFGHVLRVNPSNMQKFVNIIQDGIGFKIFEIHFINISSFGQHVINFIKQFVKPKIMERFVCHENSENLHKYIPKKYLPKDYGGEQPSLNDMKAIYRKELLKDLSKNYLLDCCQQLSDESKRMGTKFQEEHLVGSFKKLEFD</sequence>
<comment type="caution">
    <text evidence="2">The sequence shown here is derived from an EMBL/GenBank/DDBJ whole genome shotgun (WGS) entry which is preliminary data.</text>
</comment>
<dbReference type="EMBL" id="CAKASE010000043">
    <property type="protein sequence ID" value="CAG9559228.1"/>
    <property type="molecule type" value="Genomic_DNA"/>
</dbReference>
<dbReference type="PROSITE" id="PS50191">
    <property type="entry name" value="CRAL_TRIO"/>
    <property type="match status" value="1"/>
</dbReference>
<dbReference type="Pfam" id="PF00650">
    <property type="entry name" value="CRAL_TRIO"/>
    <property type="match status" value="1"/>
</dbReference>
<dbReference type="Proteomes" id="UP000789524">
    <property type="component" value="Unassembled WGS sequence"/>
</dbReference>
<gene>
    <name evidence="2" type="ORF">DCHRY22_LOCUS1125</name>
</gene>
<dbReference type="OrthoDB" id="7110615at2759"/>
<evidence type="ECO:0000313" key="3">
    <source>
        <dbReference type="Proteomes" id="UP000789524"/>
    </source>
</evidence>
<evidence type="ECO:0000313" key="2">
    <source>
        <dbReference type="EMBL" id="CAG9559228.1"/>
    </source>
</evidence>
<dbReference type="GO" id="GO:1902936">
    <property type="term" value="F:phosphatidylinositol bisphosphate binding"/>
    <property type="evidence" value="ECO:0007669"/>
    <property type="project" value="TreeGrafter"/>
</dbReference>
<accession>A0A8J2QDG1</accession>
<dbReference type="Gene3D" id="1.20.5.1200">
    <property type="entry name" value="Alpha-tocopherol transfer"/>
    <property type="match status" value="1"/>
</dbReference>
<reference evidence="2" key="1">
    <citation type="submission" date="2021-09" db="EMBL/GenBank/DDBJ databases">
        <authorList>
            <person name="Martin H S."/>
        </authorList>
    </citation>
    <scope>NUCLEOTIDE SEQUENCE</scope>
</reference>
<dbReference type="PANTHER" id="PTHR10174:SF222">
    <property type="entry name" value="GH10083P-RELATED"/>
    <property type="match status" value="1"/>
</dbReference>
<dbReference type="InterPro" id="IPR001251">
    <property type="entry name" value="CRAL-TRIO_dom"/>
</dbReference>
<organism evidence="2 3">
    <name type="scientific">Danaus chrysippus</name>
    <name type="common">African queen</name>
    <dbReference type="NCBI Taxonomy" id="151541"/>
    <lineage>
        <taxon>Eukaryota</taxon>
        <taxon>Metazoa</taxon>
        <taxon>Ecdysozoa</taxon>
        <taxon>Arthropoda</taxon>
        <taxon>Hexapoda</taxon>
        <taxon>Insecta</taxon>
        <taxon>Pterygota</taxon>
        <taxon>Neoptera</taxon>
        <taxon>Endopterygota</taxon>
        <taxon>Lepidoptera</taxon>
        <taxon>Glossata</taxon>
        <taxon>Ditrysia</taxon>
        <taxon>Papilionoidea</taxon>
        <taxon>Nymphalidae</taxon>
        <taxon>Danainae</taxon>
        <taxon>Danaini</taxon>
        <taxon>Danaina</taxon>
        <taxon>Danaus</taxon>
        <taxon>Anosia</taxon>
    </lineage>
</organism>
<name>A0A8J2QDG1_9NEOP</name>
<dbReference type="Gene3D" id="3.40.525.10">
    <property type="entry name" value="CRAL-TRIO lipid binding domain"/>
    <property type="match status" value="1"/>
</dbReference>
<proteinExistence type="predicted"/>
<dbReference type="InterPro" id="IPR036865">
    <property type="entry name" value="CRAL-TRIO_dom_sf"/>
</dbReference>
<evidence type="ECO:0000259" key="1">
    <source>
        <dbReference type="PROSITE" id="PS50191"/>
    </source>
</evidence>
<protein>
    <submittedName>
        <fullName evidence="2">(African queen) hypothetical protein</fullName>
    </submittedName>
</protein>